<accession>A0ABQ8UN17</accession>
<protein>
    <submittedName>
        <fullName evidence="1">Uncharacterized protein</fullName>
    </submittedName>
</protein>
<reference evidence="1" key="1">
    <citation type="journal article" date="2022" name="bioRxiv">
        <title>Genomics of Preaxostyla Flagellates Illuminates Evolutionary Transitions and the Path Towards Mitochondrial Loss.</title>
        <authorList>
            <person name="Novak L.V.F."/>
            <person name="Treitli S.C."/>
            <person name="Pyrih J."/>
            <person name="Halakuc P."/>
            <person name="Pipaliya S.V."/>
            <person name="Vacek V."/>
            <person name="Brzon O."/>
            <person name="Soukal P."/>
            <person name="Eme L."/>
            <person name="Dacks J.B."/>
            <person name="Karnkowska A."/>
            <person name="Elias M."/>
            <person name="Hampl V."/>
        </authorList>
    </citation>
    <scope>NUCLEOTIDE SEQUENCE</scope>
    <source>
        <strain evidence="1">RCP-MX</strain>
    </source>
</reference>
<gene>
    <name evidence="1" type="ORF">PAPYR_5485</name>
</gene>
<comment type="caution">
    <text evidence="1">The sequence shown here is derived from an EMBL/GenBank/DDBJ whole genome shotgun (WGS) entry which is preliminary data.</text>
</comment>
<keyword evidence="2" id="KW-1185">Reference proteome</keyword>
<name>A0ABQ8UN17_9EUKA</name>
<dbReference type="Proteomes" id="UP001141327">
    <property type="component" value="Unassembled WGS sequence"/>
</dbReference>
<proteinExistence type="predicted"/>
<evidence type="ECO:0000313" key="2">
    <source>
        <dbReference type="Proteomes" id="UP001141327"/>
    </source>
</evidence>
<evidence type="ECO:0000313" key="1">
    <source>
        <dbReference type="EMBL" id="KAJ4458719.1"/>
    </source>
</evidence>
<sequence length="93" mass="9770">MPPGLLAQARDKVLAFVAESICPGSQKDFFPAICAPGAPNGFPSWRAEAGSPRIAVPERTAAPENMQVVVVGSKITSNCGFKTHGSTIKQTMQ</sequence>
<dbReference type="EMBL" id="JAPMOS010000026">
    <property type="protein sequence ID" value="KAJ4458719.1"/>
    <property type="molecule type" value="Genomic_DNA"/>
</dbReference>
<organism evidence="1 2">
    <name type="scientific">Paratrimastix pyriformis</name>
    <dbReference type="NCBI Taxonomy" id="342808"/>
    <lineage>
        <taxon>Eukaryota</taxon>
        <taxon>Metamonada</taxon>
        <taxon>Preaxostyla</taxon>
        <taxon>Paratrimastigidae</taxon>
        <taxon>Paratrimastix</taxon>
    </lineage>
</organism>